<keyword evidence="7 11" id="KW-1133">Transmembrane helix</keyword>
<evidence type="ECO:0000256" key="3">
    <source>
        <dbReference type="ARBA" id="ARBA00006870"/>
    </source>
</evidence>
<dbReference type="GO" id="GO:0022900">
    <property type="term" value="P:electron transport chain"/>
    <property type="evidence" value="ECO:0007669"/>
    <property type="project" value="InterPro"/>
</dbReference>
<evidence type="ECO:0000256" key="10">
    <source>
        <dbReference type="PIRNR" id="PIRNR017385"/>
    </source>
</evidence>
<dbReference type="PIRSF" id="PIRSF017385">
    <property type="entry name" value="CtaF"/>
    <property type="match status" value="1"/>
</dbReference>
<comment type="function">
    <text evidence="1 10">Part of cytochrome c oxidase, its function is unknown.</text>
</comment>
<keyword evidence="4 10" id="KW-1003">Cell membrane</keyword>
<accession>A0A7J5B411</accession>
<organism evidence="12 13">
    <name type="scientific">Pseudoclavibacter terrae</name>
    <dbReference type="NCBI Taxonomy" id="1530195"/>
    <lineage>
        <taxon>Bacteria</taxon>
        <taxon>Bacillati</taxon>
        <taxon>Actinomycetota</taxon>
        <taxon>Actinomycetes</taxon>
        <taxon>Micrococcales</taxon>
        <taxon>Microbacteriaceae</taxon>
        <taxon>Pseudoclavibacter</taxon>
    </lineage>
</organism>
<dbReference type="InterPro" id="IPR021050">
    <property type="entry name" value="Cyt_c_oxidase_su4_actinobac"/>
</dbReference>
<dbReference type="Proteomes" id="UP000490386">
    <property type="component" value="Unassembled WGS sequence"/>
</dbReference>
<dbReference type="OrthoDB" id="5244617at2"/>
<feature type="transmembrane region" description="Helical" evidence="11">
    <location>
        <begin position="115"/>
        <end position="134"/>
    </location>
</feature>
<dbReference type="Pfam" id="PF12270">
    <property type="entry name" value="Cyt_c_ox_IV"/>
    <property type="match status" value="1"/>
</dbReference>
<feature type="transmembrane region" description="Helical" evidence="11">
    <location>
        <begin position="7"/>
        <end position="25"/>
    </location>
</feature>
<dbReference type="GO" id="GO:0004129">
    <property type="term" value="F:cytochrome-c oxidase activity"/>
    <property type="evidence" value="ECO:0007669"/>
    <property type="project" value="UniProtKB-EC"/>
</dbReference>
<feature type="transmembrane region" description="Helical" evidence="11">
    <location>
        <begin position="37"/>
        <end position="55"/>
    </location>
</feature>
<evidence type="ECO:0000256" key="11">
    <source>
        <dbReference type="SAM" id="Phobius"/>
    </source>
</evidence>
<evidence type="ECO:0000256" key="5">
    <source>
        <dbReference type="ARBA" id="ARBA00022692"/>
    </source>
</evidence>
<feature type="transmembrane region" description="Helical" evidence="11">
    <location>
        <begin position="91"/>
        <end position="109"/>
    </location>
</feature>
<dbReference type="EMBL" id="WBJX01000002">
    <property type="protein sequence ID" value="KAB1638335.1"/>
    <property type="molecule type" value="Genomic_DNA"/>
</dbReference>
<evidence type="ECO:0000256" key="6">
    <source>
        <dbReference type="ARBA" id="ARBA00022967"/>
    </source>
</evidence>
<keyword evidence="8 10" id="KW-0472">Membrane</keyword>
<proteinExistence type="inferred from homology"/>
<dbReference type="AlphaFoldDB" id="A0A7J5B411"/>
<comment type="subunit">
    <text evidence="10">Associates with subunits I, II and III to form cytochrome c oxidase.</text>
</comment>
<dbReference type="Gene3D" id="1.10.287.70">
    <property type="match status" value="1"/>
</dbReference>
<comment type="caution">
    <text evidence="12">The sequence shown here is derived from an EMBL/GenBank/DDBJ whole genome shotgun (WGS) entry which is preliminary data.</text>
</comment>
<keyword evidence="6 10" id="KW-1278">Translocase</keyword>
<evidence type="ECO:0000313" key="12">
    <source>
        <dbReference type="EMBL" id="KAB1638335.1"/>
    </source>
</evidence>
<dbReference type="EC" id="7.1.1.9" evidence="10"/>
<comment type="subcellular location">
    <subcellularLocation>
        <location evidence="2">Cell membrane</location>
        <topology evidence="2">Multi-pass membrane protein</topology>
    </subcellularLocation>
</comment>
<sequence>MKTSARLLWVLAVFYAVVTVIYVLWTRAALGHYEWVGIVALALSGLFVAFVAFYLGSSAKPFRVHVLPEDRLDGEIADADPELGFFPPQSWWPFVLALAVGLIFLGLSIGGWWFAYFAAPLFIIAIVGWVFEYYRGRYAH</sequence>
<comment type="catalytic activity">
    <reaction evidence="9 10">
        <text>4 Fe(II)-[cytochrome c] + O2 + 8 H(+)(in) = 4 Fe(III)-[cytochrome c] + 2 H2O + 4 H(+)(out)</text>
        <dbReference type="Rhea" id="RHEA:11436"/>
        <dbReference type="Rhea" id="RHEA-COMP:10350"/>
        <dbReference type="Rhea" id="RHEA-COMP:14399"/>
        <dbReference type="ChEBI" id="CHEBI:15377"/>
        <dbReference type="ChEBI" id="CHEBI:15378"/>
        <dbReference type="ChEBI" id="CHEBI:15379"/>
        <dbReference type="ChEBI" id="CHEBI:29033"/>
        <dbReference type="ChEBI" id="CHEBI:29034"/>
        <dbReference type="EC" id="7.1.1.9"/>
    </reaction>
</comment>
<protein>
    <recommendedName>
        <fullName evidence="10">Cytochrome c oxidase polypeptide 4</fullName>
        <ecNumber evidence="10">7.1.1.9</ecNumber>
    </recommendedName>
    <alternativeName>
        <fullName evidence="10">Cytochrome aa3 subunit 4</fullName>
    </alternativeName>
    <alternativeName>
        <fullName evidence="10">Cytochrome c oxidase polypeptide IV</fullName>
    </alternativeName>
</protein>
<name>A0A7J5B411_9MICO</name>
<evidence type="ECO:0000256" key="9">
    <source>
        <dbReference type="ARBA" id="ARBA00047816"/>
    </source>
</evidence>
<evidence type="ECO:0000256" key="2">
    <source>
        <dbReference type="ARBA" id="ARBA00004651"/>
    </source>
</evidence>
<evidence type="ECO:0000256" key="7">
    <source>
        <dbReference type="ARBA" id="ARBA00022989"/>
    </source>
</evidence>
<evidence type="ECO:0000256" key="8">
    <source>
        <dbReference type="ARBA" id="ARBA00023136"/>
    </source>
</evidence>
<evidence type="ECO:0000313" key="13">
    <source>
        <dbReference type="Proteomes" id="UP000490386"/>
    </source>
</evidence>
<comment type="similarity">
    <text evidence="3 10">Belongs to the cytochrome c oxidase bacterial subunit CtaF family.</text>
</comment>
<dbReference type="GO" id="GO:0005886">
    <property type="term" value="C:plasma membrane"/>
    <property type="evidence" value="ECO:0007669"/>
    <property type="project" value="UniProtKB-SubCell"/>
</dbReference>
<evidence type="ECO:0000256" key="1">
    <source>
        <dbReference type="ARBA" id="ARBA00002536"/>
    </source>
</evidence>
<gene>
    <name evidence="12" type="ORF">F8O03_08025</name>
</gene>
<dbReference type="RefSeq" id="WP_104252848.1">
    <property type="nucleotide sequence ID" value="NZ_CANKVH010000001.1"/>
</dbReference>
<keyword evidence="13" id="KW-1185">Reference proteome</keyword>
<evidence type="ECO:0000256" key="4">
    <source>
        <dbReference type="ARBA" id="ARBA00022475"/>
    </source>
</evidence>
<reference evidence="12 13" key="1">
    <citation type="submission" date="2019-09" db="EMBL/GenBank/DDBJ databases">
        <title>Phylogeny of genus Pseudoclavibacter and closely related genus.</title>
        <authorList>
            <person name="Li Y."/>
        </authorList>
    </citation>
    <scope>NUCLEOTIDE SEQUENCE [LARGE SCALE GENOMIC DNA]</scope>
    <source>
        <strain evidence="12 13">THG-MD12</strain>
    </source>
</reference>
<keyword evidence="5 11" id="KW-0812">Transmembrane</keyword>